<keyword evidence="3" id="KW-0433">Leucine-rich repeat</keyword>
<dbReference type="FunFam" id="3.80.10.10:FF:000041">
    <property type="entry name" value="LRR receptor-like serine/threonine-protein kinase ERECTA"/>
    <property type="match status" value="2"/>
</dbReference>
<protein>
    <submittedName>
        <fullName evidence="14">Uncharacterized protein</fullName>
    </submittedName>
</protein>
<organism evidence="14 15">
    <name type="scientific">Brassica campestris</name>
    <name type="common">Field mustard</name>
    <dbReference type="NCBI Taxonomy" id="3711"/>
    <lineage>
        <taxon>Eukaryota</taxon>
        <taxon>Viridiplantae</taxon>
        <taxon>Streptophyta</taxon>
        <taxon>Embryophyta</taxon>
        <taxon>Tracheophyta</taxon>
        <taxon>Spermatophyta</taxon>
        <taxon>Magnoliopsida</taxon>
        <taxon>eudicotyledons</taxon>
        <taxon>Gunneridae</taxon>
        <taxon>Pentapetalae</taxon>
        <taxon>rosids</taxon>
        <taxon>malvids</taxon>
        <taxon>Brassicales</taxon>
        <taxon>Brassicaceae</taxon>
        <taxon>Brassiceae</taxon>
        <taxon>Brassica</taxon>
    </lineage>
</organism>
<dbReference type="Proteomes" id="UP000264353">
    <property type="component" value="Chromosome A9"/>
</dbReference>
<evidence type="ECO:0000256" key="6">
    <source>
        <dbReference type="ARBA" id="ARBA00022737"/>
    </source>
</evidence>
<gene>
    <name evidence="14" type="ORF">BRARA_I00590</name>
</gene>
<keyword evidence="7 11" id="KW-1133">Transmembrane helix</keyword>
<comment type="subcellular location">
    <subcellularLocation>
        <location evidence="1">Membrane</location>
        <topology evidence="1">Single-pass type I membrane protein</topology>
    </subcellularLocation>
</comment>
<dbReference type="PRINTS" id="PR00019">
    <property type="entry name" value="LEURICHRPT"/>
</dbReference>
<sequence length="789" mass="88071">MSITNHSSLKIILFPDYREMMIRSQPYCFRGIVTTICFFFFLHPLPNTFASPTRSLCRHDQRDALLELKKEFPSHTLNDELATTLSWNKSVDCCSWWGVTCDDVLGQVISLELQSYSTANTSLKASSGLFKLQYLRHLDLSDCSLHGEIPSSIGNLSHLTYLDLSFNQFIGEVPPSIGNLNQLRYLSLWSNDLKGNIPTSMVNLTKLSDLDVKGNQFTGGVIILANLTSLSELNLSYNNFNSSISVDLSGLHNLERFIGNDNSFFGPFPSSLLMISSLGMIALDRNQFEGPLDLGNMSSSSELGSLDVSYNKFSGLIPPSIWKLRSLAVLDLSHNSFKGIVPRSISSLVNLTSLDLSYNKLEGQIPSLLWRSSTLWSLELSHNMFSSFNKSVEVVDGASLRELRLGSNSLQGPFPQWICKLKDLWALDLSNNQFTGSIPLCLKNATSLSEIRLQNNSLSGFIPESFSNLTDLKSLDVSHNYLVGKLPRSLIHCKLMRLLNVDGNKINDTFPFWLGSLELLKILVLRSNAFHGPVYNPTTYLGFRSMRIINIANNNFVGSLPKDYFANWTEMSIVWSNEDSPESEYMGDDSHLYEDSIDLVYKGVETDFKRIFQAFKAIDFSGNRFSGHIPGSIGELNELRFLNLSGNAFTGNIPPSLSNLAKLEALDLSRNNLSGEIPQGLGKLSFLSYINFSHNHLRGLVPQSTQFQSQKCSSFMDNSGLYGLEKMCNENHVNVPVLTSQRPEESLSDPKEPVLNWIAAAIAYGPGVFCGLVLGHIFISHKHEWFIAR</sequence>
<reference evidence="14 15" key="1">
    <citation type="submission" date="2018-06" db="EMBL/GenBank/DDBJ databases">
        <title>WGS assembly of Brassica rapa FPsc.</title>
        <authorList>
            <person name="Bowman J."/>
            <person name="Kohchi T."/>
            <person name="Yamato K."/>
            <person name="Jenkins J."/>
            <person name="Shu S."/>
            <person name="Ishizaki K."/>
            <person name="Yamaoka S."/>
            <person name="Nishihama R."/>
            <person name="Nakamura Y."/>
            <person name="Berger F."/>
            <person name="Adam C."/>
            <person name="Aki S."/>
            <person name="Althoff F."/>
            <person name="Araki T."/>
            <person name="Arteaga-Vazquez M."/>
            <person name="Balasubrmanian S."/>
            <person name="Bauer D."/>
            <person name="Boehm C."/>
            <person name="Briginshaw L."/>
            <person name="Caballero-Perez J."/>
            <person name="Catarino B."/>
            <person name="Chen F."/>
            <person name="Chiyoda S."/>
            <person name="Chovatia M."/>
            <person name="Davies K."/>
            <person name="Delmans M."/>
            <person name="Demura T."/>
            <person name="Dierschke T."/>
            <person name="Dolan L."/>
            <person name="Dorantes-Acosta A."/>
            <person name="Eklund D."/>
            <person name="Florent S."/>
            <person name="Flores-Sandoval E."/>
            <person name="Fujiyama A."/>
            <person name="Fukuzawa H."/>
            <person name="Galik B."/>
            <person name="Grimanelli D."/>
            <person name="Grimwood J."/>
            <person name="Grossniklaus U."/>
            <person name="Hamada T."/>
            <person name="Haseloff J."/>
            <person name="Hetherington A."/>
            <person name="Higo A."/>
            <person name="Hirakawa Y."/>
            <person name="Hundley H."/>
            <person name="Ikeda Y."/>
            <person name="Inoue K."/>
            <person name="Inoue S."/>
            <person name="Ishida S."/>
            <person name="Jia Q."/>
            <person name="Kakita M."/>
            <person name="Kanazawa T."/>
            <person name="Kawai Y."/>
            <person name="Kawashima T."/>
            <person name="Kennedy M."/>
            <person name="Kinose K."/>
            <person name="Kinoshita T."/>
            <person name="Kohara Y."/>
            <person name="Koide E."/>
            <person name="Komatsu K."/>
            <person name="Kopischke S."/>
            <person name="Kubo M."/>
            <person name="Kyozuka J."/>
            <person name="Lagercrantz U."/>
            <person name="Lin S."/>
            <person name="Lindquist E."/>
            <person name="Lipzen A."/>
            <person name="Lu C."/>
            <person name="Luna E."/>
            <person name="Martienssen R."/>
            <person name="Minamino N."/>
            <person name="Mizutani M."/>
            <person name="Mizutani M."/>
            <person name="Mochizuki N."/>
            <person name="Monte I."/>
            <person name="Mosher R."/>
            <person name="Nagasaki H."/>
            <person name="Nakagami H."/>
            <person name="Naramoto S."/>
            <person name="Nishitani K."/>
            <person name="Ohtani M."/>
            <person name="Okamoto T."/>
            <person name="Okumura M."/>
            <person name="Phillips J."/>
            <person name="Pollak B."/>
            <person name="Reinders A."/>
            <person name="Roevekamp M."/>
            <person name="Sano R."/>
            <person name="Sawa S."/>
            <person name="Schmid M."/>
            <person name="Shirakawa M."/>
            <person name="Solano R."/>
            <person name="Spunde A."/>
            <person name="Suetsugu N."/>
            <person name="Sugano S."/>
            <person name="Sugiyama A."/>
            <person name="Sun R."/>
            <person name="Suzuki Y."/>
            <person name="Takenaka M."/>
            <person name="Takezawa D."/>
            <person name="Tomogane H."/>
            <person name="Tsuzuki M."/>
            <person name="Ueda T."/>
            <person name="Umeda M."/>
            <person name="Ward J."/>
            <person name="Watanabe Y."/>
            <person name="Yazaki K."/>
            <person name="Yokoyama R."/>
            <person name="Yoshitake Y."/>
            <person name="Yotsui I."/>
            <person name="Zachgo S."/>
            <person name="Schmutz J."/>
        </authorList>
    </citation>
    <scope>NUCLEOTIDE SEQUENCE [LARGE SCALE GENOMIC DNA]</scope>
    <source>
        <strain evidence="15">cv. B-3</strain>
    </source>
</reference>
<dbReference type="AlphaFoldDB" id="A0A397XZU3"/>
<comment type="similarity">
    <text evidence="2">Belongs to the RLP family.</text>
</comment>
<keyword evidence="10" id="KW-0325">Glycoprotein</keyword>
<dbReference type="SUPFAM" id="SSF52058">
    <property type="entry name" value="L domain-like"/>
    <property type="match status" value="2"/>
</dbReference>
<dbReference type="InterPro" id="IPR001611">
    <property type="entry name" value="Leu-rich_rpt"/>
</dbReference>
<keyword evidence="6" id="KW-0677">Repeat</keyword>
<dbReference type="PROSITE" id="PS51450">
    <property type="entry name" value="LRR"/>
    <property type="match status" value="1"/>
</dbReference>
<evidence type="ECO:0000256" key="7">
    <source>
        <dbReference type="ARBA" id="ARBA00022989"/>
    </source>
</evidence>
<dbReference type="GO" id="GO:0016020">
    <property type="term" value="C:membrane"/>
    <property type="evidence" value="ECO:0007669"/>
    <property type="project" value="UniProtKB-SubCell"/>
</dbReference>
<keyword evidence="9" id="KW-0675">Receptor</keyword>
<evidence type="ECO:0000256" key="10">
    <source>
        <dbReference type="ARBA" id="ARBA00023180"/>
    </source>
</evidence>
<evidence type="ECO:0000256" key="3">
    <source>
        <dbReference type="ARBA" id="ARBA00022614"/>
    </source>
</evidence>
<evidence type="ECO:0000256" key="8">
    <source>
        <dbReference type="ARBA" id="ARBA00023136"/>
    </source>
</evidence>
<evidence type="ECO:0000256" key="4">
    <source>
        <dbReference type="ARBA" id="ARBA00022692"/>
    </source>
</evidence>
<evidence type="ECO:0000256" key="2">
    <source>
        <dbReference type="ARBA" id="ARBA00009592"/>
    </source>
</evidence>
<dbReference type="InterPro" id="IPR032675">
    <property type="entry name" value="LRR_dom_sf"/>
</dbReference>
<dbReference type="FunFam" id="3.80.10.10:FF:000400">
    <property type="entry name" value="Nuclear pore complex protein NUP107"/>
    <property type="match status" value="1"/>
</dbReference>
<feature type="domain" description="Disease resistance R13L4/SHOC-2-like LRR" evidence="13">
    <location>
        <begin position="114"/>
        <end position="256"/>
    </location>
</feature>
<dbReference type="Pfam" id="PF23598">
    <property type="entry name" value="LRR_14"/>
    <property type="match status" value="1"/>
</dbReference>
<accession>A0A397XZU3</accession>
<dbReference type="InterPro" id="IPR003591">
    <property type="entry name" value="Leu-rich_rpt_typical-subtyp"/>
</dbReference>
<evidence type="ECO:0000259" key="13">
    <source>
        <dbReference type="Pfam" id="PF23598"/>
    </source>
</evidence>
<dbReference type="PANTHER" id="PTHR48065">
    <property type="entry name" value="OS10G0469600 PROTEIN"/>
    <property type="match status" value="1"/>
</dbReference>
<evidence type="ECO:0000313" key="15">
    <source>
        <dbReference type="Proteomes" id="UP000264353"/>
    </source>
</evidence>
<dbReference type="InterPro" id="IPR055414">
    <property type="entry name" value="LRR_R13L4/SHOC2-like"/>
</dbReference>
<dbReference type="EMBL" id="CM010636">
    <property type="protein sequence ID" value="RID43746.1"/>
    <property type="molecule type" value="Genomic_DNA"/>
</dbReference>
<feature type="transmembrane region" description="Helical" evidence="11">
    <location>
        <begin position="27"/>
        <end position="45"/>
    </location>
</feature>
<evidence type="ECO:0000259" key="12">
    <source>
        <dbReference type="Pfam" id="PF08263"/>
    </source>
</evidence>
<dbReference type="SMART" id="SM00369">
    <property type="entry name" value="LRR_TYP"/>
    <property type="match status" value="9"/>
</dbReference>
<evidence type="ECO:0000256" key="9">
    <source>
        <dbReference type="ARBA" id="ARBA00023170"/>
    </source>
</evidence>
<dbReference type="Pfam" id="PF00560">
    <property type="entry name" value="LRR_1"/>
    <property type="match status" value="4"/>
</dbReference>
<dbReference type="PANTHER" id="PTHR48065:SF72">
    <property type="entry name" value="LEUCINE-RICH REPEAT-CONTAINING N-TERMINAL PLANT-TYPE DOMAIN-CONTAINING PROTEIN"/>
    <property type="match status" value="1"/>
</dbReference>
<feature type="domain" description="Leucine-rich repeat-containing N-terminal plant-type" evidence="12">
    <location>
        <begin position="59"/>
        <end position="102"/>
    </location>
</feature>
<evidence type="ECO:0000313" key="14">
    <source>
        <dbReference type="EMBL" id="RID43746.1"/>
    </source>
</evidence>
<keyword evidence="4 11" id="KW-0812">Transmembrane</keyword>
<dbReference type="Pfam" id="PF13855">
    <property type="entry name" value="LRR_8"/>
    <property type="match status" value="2"/>
</dbReference>
<proteinExistence type="inferred from homology"/>
<evidence type="ECO:0000256" key="1">
    <source>
        <dbReference type="ARBA" id="ARBA00004479"/>
    </source>
</evidence>
<evidence type="ECO:0000256" key="11">
    <source>
        <dbReference type="SAM" id="Phobius"/>
    </source>
</evidence>
<keyword evidence="8 11" id="KW-0472">Membrane</keyword>
<dbReference type="Pfam" id="PF08263">
    <property type="entry name" value="LRRNT_2"/>
    <property type="match status" value="1"/>
</dbReference>
<dbReference type="Gene3D" id="3.80.10.10">
    <property type="entry name" value="Ribonuclease Inhibitor"/>
    <property type="match status" value="4"/>
</dbReference>
<keyword evidence="5" id="KW-0732">Signal</keyword>
<dbReference type="InterPro" id="IPR013210">
    <property type="entry name" value="LRR_N_plant-typ"/>
</dbReference>
<dbReference type="FunFam" id="3.80.10.10:FF:000111">
    <property type="entry name" value="LRR receptor-like serine/threonine-protein kinase ERECTA"/>
    <property type="match status" value="1"/>
</dbReference>
<evidence type="ECO:0000256" key="5">
    <source>
        <dbReference type="ARBA" id="ARBA00022729"/>
    </source>
</evidence>
<feature type="transmembrane region" description="Helical" evidence="11">
    <location>
        <begin position="754"/>
        <end position="779"/>
    </location>
</feature>
<name>A0A397XZU3_BRACM</name>